<reference evidence="1" key="1">
    <citation type="submission" date="2018-02" db="EMBL/GenBank/DDBJ databases">
        <title>Rhizophora mucronata_Transcriptome.</title>
        <authorList>
            <person name="Meera S.P."/>
            <person name="Sreeshan A."/>
            <person name="Augustine A."/>
        </authorList>
    </citation>
    <scope>NUCLEOTIDE SEQUENCE</scope>
    <source>
        <tissue evidence="1">Leaf</tissue>
    </source>
</reference>
<sequence length="22" mass="2585">MEKVDKVSIVHININSILQIYQ</sequence>
<name>A0A2P2NDN6_RHIMU</name>
<proteinExistence type="predicted"/>
<dbReference type="EMBL" id="GGEC01060102">
    <property type="protein sequence ID" value="MBX40586.1"/>
    <property type="molecule type" value="Transcribed_RNA"/>
</dbReference>
<organism evidence="1">
    <name type="scientific">Rhizophora mucronata</name>
    <name type="common">Asiatic mangrove</name>
    <dbReference type="NCBI Taxonomy" id="61149"/>
    <lineage>
        <taxon>Eukaryota</taxon>
        <taxon>Viridiplantae</taxon>
        <taxon>Streptophyta</taxon>
        <taxon>Embryophyta</taxon>
        <taxon>Tracheophyta</taxon>
        <taxon>Spermatophyta</taxon>
        <taxon>Magnoliopsida</taxon>
        <taxon>eudicotyledons</taxon>
        <taxon>Gunneridae</taxon>
        <taxon>Pentapetalae</taxon>
        <taxon>rosids</taxon>
        <taxon>fabids</taxon>
        <taxon>Malpighiales</taxon>
        <taxon>Rhizophoraceae</taxon>
        <taxon>Rhizophora</taxon>
    </lineage>
</organism>
<protein>
    <submittedName>
        <fullName evidence="1">Uncharacterized protein</fullName>
    </submittedName>
</protein>
<evidence type="ECO:0000313" key="1">
    <source>
        <dbReference type="EMBL" id="MBX40586.1"/>
    </source>
</evidence>
<accession>A0A2P2NDN6</accession>
<dbReference type="AlphaFoldDB" id="A0A2P2NDN6"/>